<keyword evidence="9" id="KW-1185">Reference proteome</keyword>
<keyword evidence="8" id="KW-0675">Receptor</keyword>
<organism evidence="8 9">
    <name type="scientific">Chryseolinea serpens</name>
    <dbReference type="NCBI Taxonomy" id="947013"/>
    <lineage>
        <taxon>Bacteria</taxon>
        <taxon>Pseudomonadati</taxon>
        <taxon>Bacteroidota</taxon>
        <taxon>Cytophagia</taxon>
        <taxon>Cytophagales</taxon>
        <taxon>Fulvivirgaceae</taxon>
        <taxon>Chryseolinea</taxon>
    </lineage>
</organism>
<dbReference type="Gene3D" id="2.40.170.20">
    <property type="entry name" value="TonB-dependent receptor, beta-barrel domain"/>
    <property type="match status" value="1"/>
</dbReference>
<sequence length="771" mass="86213">MSLALLAQAQDNILSGYVHDATTGSPLPGCTLFIQTLNKGAAADTAGFFQVAVPPGRYRVVFSFVGYKHDTITVSIPASQVHRITLIPESTTLTEVVVADKAADAAVTQTETGLISLQRKDIEKLPYLLGEVDPIRILQLMPGVQTSGEGSTGFYVRGGAVDQNLMLLDHSTVYNPSHLFGFFSIFNGTAVQGLDMYKGGIPSYYGGRLSSITRVTTRSGNDQELKGEGSIGLVAATALVEGPLKKNKGSFLVAARRTYVDLFARGLHELGVLKRNIDYYFYDLNVNFDYRLSRRDRLSVRAYYGADDFNYNTSSSFSNAIAWKNKTASVAWQHTGDRLFTELSVQASGYDMGFGANISSYAFDIVSDINDVGFTYQFGLQKNKHDLAWGLTYTRHSLRPNNVSASSDDVSLNVGPPLKLKADEAALYFNDKVTLSERAELSVGVRLSGYSQLGPFTRYIEDDNFQILDTITYGKHKRIQNYANIEPRAALRYSLTASSSIKVSYDKTAQYMHMAPLSSVSLPLDIWVPSSAVIKPQTAHQFSAGYFRNFSDNRIETSVVLYYKAMQRQIEYREGVVIGYSKGYNFDDNFVFGRGTSYGSEFSIKKPKGRLNGQVSYTLSHTTRQFDDLNNGKPFAAKYDRLHDLSVLGNFEYSPRWTFSCVFVYGTGNALNLPVARYVIQGNVINEYGARNSFRMPAYHRLDLAVTYAAHKSARWESYWIFSIYNVYSRKNPYYIYFETEGNLENLELHTSIKQVSLFPIIPAFTYRVKF</sequence>
<dbReference type="Gene3D" id="2.60.40.1120">
    <property type="entry name" value="Carboxypeptidase-like, regulatory domain"/>
    <property type="match status" value="1"/>
</dbReference>
<gene>
    <name evidence="8" type="ORF">SAMN04488109_0481</name>
</gene>
<dbReference type="SUPFAM" id="SSF49464">
    <property type="entry name" value="Carboxypeptidase regulatory domain-like"/>
    <property type="match status" value="1"/>
</dbReference>
<keyword evidence="2 7" id="KW-0813">Transport</keyword>
<evidence type="ECO:0000256" key="3">
    <source>
        <dbReference type="ARBA" id="ARBA00022452"/>
    </source>
</evidence>
<evidence type="ECO:0000256" key="1">
    <source>
        <dbReference type="ARBA" id="ARBA00004571"/>
    </source>
</evidence>
<evidence type="ECO:0000256" key="2">
    <source>
        <dbReference type="ARBA" id="ARBA00022448"/>
    </source>
</evidence>
<dbReference type="SUPFAM" id="SSF56935">
    <property type="entry name" value="Porins"/>
    <property type="match status" value="1"/>
</dbReference>
<proteinExistence type="inferred from homology"/>
<evidence type="ECO:0000256" key="6">
    <source>
        <dbReference type="ARBA" id="ARBA00023237"/>
    </source>
</evidence>
<comment type="subcellular location">
    <subcellularLocation>
        <location evidence="1 7">Cell outer membrane</location>
        <topology evidence="1 7">Multi-pass membrane protein</topology>
    </subcellularLocation>
</comment>
<dbReference type="AlphaFoldDB" id="A0A1M5K767"/>
<evidence type="ECO:0000256" key="7">
    <source>
        <dbReference type="PROSITE-ProRule" id="PRU01360"/>
    </source>
</evidence>
<name>A0A1M5K767_9BACT</name>
<accession>A0A1M5K767</accession>
<keyword evidence="3 7" id="KW-1134">Transmembrane beta strand</keyword>
<dbReference type="Proteomes" id="UP000184212">
    <property type="component" value="Unassembled WGS sequence"/>
</dbReference>
<protein>
    <submittedName>
        <fullName evidence="8">TonB-dependent Receptor Plug Domain</fullName>
    </submittedName>
</protein>
<dbReference type="InterPro" id="IPR039426">
    <property type="entry name" value="TonB-dep_rcpt-like"/>
</dbReference>
<dbReference type="GO" id="GO:0009279">
    <property type="term" value="C:cell outer membrane"/>
    <property type="evidence" value="ECO:0007669"/>
    <property type="project" value="UniProtKB-SubCell"/>
</dbReference>
<dbReference type="RefSeq" id="WP_073130737.1">
    <property type="nucleotide sequence ID" value="NZ_FQWQ01000001.1"/>
</dbReference>
<keyword evidence="5 7" id="KW-0472">Membrane</keyword>
<reference evidence="8 9" key="1">
    <citation type="submission" date="2016-11" db="EMBL/GenBank/DDBJ databases">
        <authorList>
            <person name="Jaros S."/>
            <person name="Januszkiewicz K."/>
            <person name="Wedrychowicz H."/>
        </authorList>
    </citation>
    <scope>NUCLEOTIDE SEQUENCE [LARGE SCALE GENOMIC DNA]</scope>
    <source>
        <strain evidence="8 9">DSM 24574</strain>
    </source>
</reference>
<evidence type="ECO:0000256" key="5">
    <source>
        <dbReference type="ARBA" id="ARBA00023136"/>
    </source>
</evidence>
<dbReference type="InterPro" id="IPR037066">
    <property type="entry name" value="Plug_dom_sf"/>
</dbReference>
<evidence type="ECO:0000313" key="8">
    <source>
        <dbReference type="EMBL" id="SHG48636.1"/>
    </source>
</evidence>
<keyword evidence="6 7" id="KW-0998">Cell outer membrane</keyword>
<keyword evidence="4 7" id="KW-0812">Transmembrane</keyword>
<evidence type="ECO:0000313" key="9">
    <source>
        <dbReference type="Proteomes" id="UP000184212"/>
    </source>
</evidence>
<dbReference type="Pfam" id="PF13715">
    <property type="entry name" value="CarbopepD_reg_2"/>
    <property type="match status" value="1"/>
</dbReference>
<dbReference type="STRING" id="947013.SAMN04488109_0481"/>
<comment type="similarity">
    <text evidence="7">Belongs to the TonB-dependent receptor family.</text>
</comment>
<dbReference type="InterPro" id="IPR008969">
    <property type="entry name" value="CarboxyPept-like_regulatory"/>
</dbReference>
<dbReference type="PROSITE" id="PS52016">
    <property type="entry name" value="TONB_DEPENDENT_REC_3"/>
    <property type="match status" value="1"/>
</dbReference>
<dbReference type="Gene3D" id="2.170.130.10">
    <property type="entry name" value="TonB-dependent receptor, plug domain"/>
    <property type="match status" value="1"/>
</dbReference>
<evidence type="ECO:0000256" key="4">
    <source>
        <dbReference type="ARBA" id="ARBA00022692"/>
    </source>
</evidence>
<dbReference type="EMBL" id="FQWQ01000001">
    <property type="protein sequence ID" value="SHG48636.1"/>
    <property type="molecule type" value="Genomic_DNA"/>
</dbReference>
<dbReference type="InterPro" id="IPR036942">
    <property type="entry name" value="Beta-barrel_TonB_sf"/>
</dbReference>